<evidence type="ECO:0000313" key="2">
    <source>
        <dbReference type="EMBL" id="KAJ1171918.1"/>
    </source>
</evidence>
<feature type="compositionally biased region" description="Polar residues" evidence="1">
    <location>
        <begin position="102"/>
        <end position="112"/>
    </location>
</feature>
<dbReference type="Proteomes" id="UP001066276">
    <property type="component" value="Chromosome 4_1"/>
</dbReference>
<feature type="compositionally biased region" description="Basic and acidic residues" evidence="1">
    <location>
        <begin position="143"/>
        <end position="160"/>
    </location>
</feature>
<proteinExistence type="predicted"/>
<evidence type="ECO:0000256" key="1">
    <source>
        <dbReference type="SAM" id="MobiDB-lite"/>
    </source>
</evidence>
<protein>
    <submittedName>
        <fullName evidence="2">Uncharacterized protein</fullName>
    </submittedName>
</protein>
<organism evidence="2 3">
    <name type="scientific">Pleurodeles waltl</name>
    <name type="common">Iberian ribbed newt</name>
    <dbReference type="NCBI Taxonomy" id="8319"/>
    <lineage>
        <taxon>Eukaryota</taxon>
        <taxon>Metazoa</taxon>
        <taxon>Chordata</taxon>
        <taxon>Craniata</taxon>
        <taxon>Vertebrata</taxon>
        <taxon>Euteleostomi</taxon>
        <taxon>Amphibia</taxon>
        <taxon>Batrachia</taxon>
        <taxon>Caudata</taxon>
        <taxon>Salamandroidea</taxon>
        <taxon>Salamandridae</taxon>
        <taxon>Pleurodelinae</taxon>
        <taxon>Pleurodeles</taxon>
    </lineage>
</organism>
<accession>A0AAV7T622</accession>
<sequence length="186" mass="20527">MKSGRSLLYQAFLEKGIRSCTAAVVSRFISRDPVMPCRFGKFLMLAEATLNSPAISGAETLKREIRSSRSRAPIRYTKARGENPHPRLPVVQAVARVGAGGTNTRRSGSESYRSFPESHAPRLPNRSPFILQAVARGGARGDNQTRIRREETSATFPSRDRGKVCSQCKTRGFGVTSVRREFTAAR</sequence>
<reference evidence="2" key="1">
    <citation type="journal article" date="2022" name="bioRxiv">
        <title>Sequencing and chromosome-scale assembly of the giantPleurodeles waltlgenome.</title>
        <authorList>
            <person name="Brown T."/>
            <person name="Elewa A."/>
            <person name="Iarovenko S."/>
            <person name="Subramanian E."/>
            <person name="Araus A.J."/>
            <person name="Petzold A."/>
            <person name="Susuki M."/>
            <person name="Suzuki K.-i.T."/>
            <person name="Hayashi T."/>
            <person name="Toyoda A."/>
            <person name="Oliveira C."/>
            <person name="Osipova E."/>
            <person name="Leigh N.D."/>
            <person name="Simon A."/>
            <person name="Yun M.H."/>
        </authorList>
    </citation>
    <scope>NUCLEOTIDE SEQUENCE</scope>
    <source>
        <strain evidence="2">20211129_DDA</strain>
        <tissue evidence="2">Liver</tissue>
    </source>
</reference>
<dbReference type="AlphaFoldDB" id="A0AAV7T622"/>
<keyword evidence="3" id="KW-1185">Reference proteome</keyword>
<dbReference type="EMBL" id="JANPWB010000007">
    <property type="protein sequence ID" value="KAJ1171918.1"/>
    <property type="molecule type" value="Genomic_DNA"/>
</dbReference>
<evidence type="ECO:0000313" key="3">
    <source>
        <dbReference type="Proteomes" id="UP001066276"/>
    </source>
</evidence>
<gene>
    <name evidence="2" type="ORF">NDU88_003775</name>
</gene>
<comment type="caution">
    <text evidence="2">The sequence shown here is derived from an EMBL/GenBank/DDBJ whole genome shotgun (WGS) entry which is preliminary data.</text>
</comment>
<name>A0AAV7T622_PLEWA</name>
<feature type="region of interest" description="Disordered" evidence="1">
    <location>
        <begin position="100"/>
        <end position="160"/>
    </location>
</feature>